<feature type="compositionally biased region" description="Polar residues" evidence="1">
    <location>
        <begin position="8"/>
        <end position="27"/>
    </location>
</feature>
<keyword evidence="4" id="KW-1185">Reference proteome</keyword>
<feature type="region of interest" description="Disordered" evidence="1">
    <location>
        <begin position="1"/>
        <end position="189"/>
    </location>
</feature>
<feature type="compositionally biased region" description="Low complexity" evidence="1">
    <location>
        <begin position="129"/>
        <end position="179"/>
    </location>
</feature>
<accession>A0ABD3NAA1</accession>
<feature type="compositionally biased region" description="Polar residues" evidence="1">
    <location>
        <begin position="743"/>
        <end position="752"/>
    </location>
</feature>
<evidence type="ECO:0000256" key="1">
    <source>
        <dbReference type="SAM" id="MobiDB-lite"/>
    </source>
</evidence>
<sequence>MSEPPPSSASSTNLGSTWPASAITASPTRPAEHVNVFRTPLPSSRTQGNSKAQRSTPSSSSKMVPAQGTIPSFWQSKLPARTGTPLESLGLTRASSTPAASATDTTATTTTASPIPDVQMELIPPTDPPDSTMADPPATAAAAISTVMTPSTTSTGTISTRSASKSATKSKKSTQASSPTSPPPRVHPSLESYNFKIVVDVSAKVGKTDKVFKAVREQVIRGLDMLHEVDPTAAFLPKPSSSMTIPIYDGLSFPEKQYTTGLHYFVYSSPYALFSTTKTDNGRWVQFSATMGINTDPVDFLPAMHVDLMDLGITIVSKVVQALETCAQIVFLGCPNNINKAYAKEVMDMHLQPLEKELMELDSFTYPPDIHAHPWPAFSLVSEQPGGFYEPLAKGMNRSPPARERRCLQLVCLKEDYQRLASLIKAGKERGFWTSEFGQGACYPVEVVTADSTASEKAHYRDMVETHASAQLGMSHDTFSGVKDDRFEMALARLPDAKGPRAPSKLSLRTILRKMQFMDKPLFLCLICTDKKQGFDVFYDGNCPIVCSYVHEFLKCPAAQIMFWLLRRGFKKPDVETFLNKVFSRQQLQLCPKASYNDEIKLAQVKALDGDMDILTASRRKDNFINTDLGLSAERIKVRKAQLEATVCTLGNFDFSRPQDLRSLHGDGCVADWSVDQSLGASIYRVANPAAVAEDDDDDDDGDDEDDDEDVEIVDGATGSSPQVRFAMELPGGGTSDTLLLPDQQQRHPPSQASATVAAATATDTLTGGEMGEDDSQVSVRVATYRQFARTLWGHAPENYDVLHDMLNQLEFEYLLSLGEDTRDIVVPSASASLVDDNLRQLLVDAAHEGEIVEFIDDIRLLLSNKARSEEEADELIKSIFGEEFWENMNVKEVEDFDERSVQDANNATGLLSSRLPPSENNAMQVDGLGDGSSDPQGSLLPASHVAASGATGDVETAPAGGASGGKESSRRAAAFRIQGALRQARRTWGDTINNNHGDKFTQFHTVLRSRPVDTHDDDLRSHLFDWNSRQEASIAHAAHFQESQAATQTQQQKSSVPRIGSLPSPHPSGVWRWMYCQVNGLAEPSRRRQKLSDMLDISRKFEVDGIALCEVGVNWGIRSRRQRLGDWFSRLSEREVRASSSFNVEGPNLRLGQQGGTALVLNHGLLQYARQTTHDFRRLGRWASWVLSVNPEHRIRIVVAYCPGQVRKDGPKTVYQQHLRHIQHHQLNCSPYRLFVDDLCRKLQTWRADGDRLLLFIDANEHVLTGHLARMLNGSLPINGIFATSDIDITNFLSLSFHEGVGDHRTMIVEFTTLSALGQVQGTVVRPTTRRLTTRQPSSMDEIKLGAEQHCRKILKPAVSFSPPVKFWYDKIHAYQQLIRLKEGGHPGMNRGHTYLLARHKNIQHPYDLSVDQCKEGIRLAKLQQKEVRKQEVLHRKSHLAQCLQTAIDSGNEERQKEIKIRMRREHGKRVWRNINRVTRPQSGRSCLQAQEIIAGEVVTHVDQAGVEGAIQREVEGRFRLAHSAPIERTLLGHQLRYHTDPDIALRIISGTYEIPDEVDSATAALLVAIGELGKQVMAGEQLADLWITGHDCQRYWERLNENTSSSPSGLHLGHWMSAVSSPELAELLADQMNLIIYSGVAPLRWGIALQVLLEKVAGVCLVTKLRSIQLYEADYNWFNKLIFNDRAMEMLNRAGLLPEEHYSQKESMAEDACFDKILTLDLSRQERRPMALVSVDAAQCYDRVNHIMMSLVWTALGVSQTAISIIVDCLSNMTIYTRTGFGDSTSSFGGRDQIIPFCGLGQGSKAAPASWIQLSSIIINSFRSRGLGACFRDPITQDDFSSIGCVYVDDTDLYVAGPSLNTVREVIAMAQVAIPVWSLSIGATGGLIKGDKSGWYLICYSCHNGVWKEERIGLDLLIPLTDTEDIILQQYELTDAVKSLRIKTSPVGGHAEQLLAYHDKVQQWAAQMRNGHLPAALVWMSYLQQLWPSLRYGLGALTNDWSSASTCMEDTDIKLLSMLGVNRHIAKPWRRLHQTFGGIGLLDLATEQHICRINFFLQHYGSLSTLGKKLMSSLHFLQLQLGCSGCPILQDYVSFGHLATLSWVKMFWESLHHCPGTVEIDYSGIPLQQEGDITIMDMAKLSSLDKDGLTSVNRCRYYGHIMFLSDISTTAGDSIDDDFLSGPFTPLQSSFTFPPEEPTSSDWKIWNSFLHNWPSLATRHGISLGSWQHIPHSPWRWFFDSEHQTVYERAQGKFMILKRAPGRTRLESGYCYTGHSTEEPLGLPASVHLIQVGQSWRALSPLIGPPLPSEAPSALTFWDTLHQWGGDWMWSSLYFDDGTPDVTWLAESFQAGNLIGVADGSNDRVCSPHISGTGWILCDKLTRRTLAGNFTEVSSSGSSYHGEVLGLCAMHVLVLTIETHFACSSSSGMTIFCDNEVAVDRANQTVRRIKPRWA</sequence>
<feature type="compositionally biased region" description="Acidic residues" evidence="1">
    <location>
        <begin position="693"/>
        <end position="713"/>
    </location>
</feature>
<dbReference type="Pfam" id="PF00078">
    <property type="entry name" value="RVT_1"/>
    <property type="match status" value="1"/>
</dbReference>
<feature type="domain" description="Reverse transcriptase" evidence="2">
    <location>
        <begin position="1667"/>
        <end position="1882"/>
    </location>
</feature>
<evidence type="ECO:0000259" key="2">
    <source>
        <dbReference type="Pfam" id="PF00078"/>
    </source>
</evidence>
<feature type="region of interest" description="Disordered" evidence="1">
    <location>
        <begin position="909"/>
        <end position="972"/>
    </location>
</feature>
<feature type="compositionally biased region" description="Low complexity" evidence="1">
    <location>
        <begin position="92"/>
        <end position="113"/>
    </location>
</feature>
<proteinExistence type="predicted"/>
<organism evidence="3 4">
    <name type="scientific">Discostella pseudostelligera</name>
    <dbReference type="NCBI Taxonomy" id="259834"/>
    <lineage>
        <taxon>Eukaryota</taxon>
        <taxon>Sar</taxon>
        <taxon>Stramenopiles</taxon>
        <taxon>Ochrophyta</taxon>
        <taxon>Bacillariophyta</taxon>
        <taxon>Coscinodiscophyceae</taxon>
        <taxon>Thalassiosirophycidae</taxon>
        <taxon>Stephanodiscales</taxon>
        <taxon>Stephanodiscaceae</taxon>
        <taxon>Discostella</taxon>
    </lineage>
</organism>
<name>A0ABD3NAA1_9STRA</name>
<feature type="compositionally biased region" description="Polar residues" evidence="1">
    <location>
        <begin position="41"/>
        <end position="62"/>
    </location>
</feature>
<evidence type="ECO:0000313" key="4">
    <source>
        <dbReference type="Proteomes" id="UP001530293"/>
    </source>
</evidence>
<dbReference type="EMBL" id="JALLBG020000018">
    <property type="protein sequence ID" value="KAL3771941.1"/>
    <property type="molecule type" value="Genomic_DNA"/>
</dbReference>
<protein>
    <recommendedName>
        <fullName evidence="2">Reverse transcriptase domain-containing protein</fullName>
    </recommendedName>
</protein>
<feature type="region of interest" description="Disordered" evidence="1">
    <location>
        <begin position="688"/>
        <end position="758"/>
    </location>
</feature>
<reference evidence="3 4" key="1">
    <citation type="submission" date="2024-10" db="EMBL/GenBank/DDBJ databases">
        <title>Updated reference genomes for cyclostephanoid diatoms.</title>
        <authorList>
            <person name="Roberts W.R."/>
            <person name="Alverson A.J."/>
        </authorList>
    </citation>
    <scope>NUCLEOTIDE SEQUENCE [LARGE SCALE GENOMIC DNA]</scope>
    <source>
        <strain evidence="3 4">AJA232-27</strain>
    </source>
</reference>
<gene>
    <name evidence="3" type="ORF">ACHAWU_009364</name>
</gene>
<dbReference type="Proteomes" id="UP001530293">
    <property type="component" value="Unassembled WGS sequence"/>
</dbReference>
<dbReference type="InterPro" id="IPR000477">
    <property type="entry name" value="RT_dom"/>
</dbReference>
<evidence type="ECO:0000313" key="3">
    <source>
        <dbReference type="EMBL" id="KAL3771941.1"/>
    </source>
</evidence>
<comment type="caution">
    <text evidence="3">The sequence shown here is derived from an EMBL/GenBank/DDBJ whole genome shotgun (WGS) entry which is preliminary data.</text>
</comment>